<accession>A0A382H2K7</accession>
<evidence type="ECO:0000313" key="1">
    <source>
        <dbReference type="EMBL" id="SVB81500.1"/>
    </source>
</evidence>
<protein>
    <submittedName>
        <fullName evidence="1">Uncharacterized protein</fullName>
    </submittedName>
</protein>
<sequence length="75" mass="8211">VIISIFSSPSLPPPAHPQSTITGSSKKGLFSYCANLNLAKRTSCFPEPFDTFVTTQSVVSINLNLYDPLRFGFPF</sequence>
<feature type="non-terminal residue" evidence="1">
    <location>
        <position position="75"/>
    </location>
</feature>
<proteinExistence type="predicted"/>
<gene>
    <name evidence="1" type="ORF">METZ01_LOCUS234354</name>
</gene>
<reference evidence="1" key="1">
    <citation type="submission" date="2018-05" db="EMBL/GenBank/DDBJ databases">
        <authorList>
            <person name="Lanie J.A."/>
            <person name="Ng W.-L."/>
            <person name="Kazmierczak K.M."/>
            <person name="Andrzejewski T.M."/>
            <person name="Davidsen T.M."/>
            <person name="Wayne K.J."/>
            <person name="Tettelin H."/>
            <person name="Glass J.I."/>
            <person name="Rusch D."/>
            <person name="Podicherti R."/>
            <person name="Tsui H.-C.T."/>
            <person name="Winkler M.E."/>
        </authorList>
    </citation>
    <scope>NUCLEOTIDE SEQUENCE</scope>
</reference>
<dbReference type="EMBL" id="UINC01058812">
    <property type="protein sequence ID" value="SVB81500.1"/>
    <property type="molecule type" value="Genomic_DNA"/>
</dbReference>
<feature type="non-terminal residue" evidence="1">
    <location>
        <position position="1"/>
    </location>
</feature>
<name>A0A382H2K7_9ZZZZ</name>
<dbReference type="AlphaFoldDB" id="A0A382H2K7"/>
<organism evidence="1">
    <name type="scientific">marine metagenome</name>
    <dbReference type="NCBI Taxonomy" id="408172"/>
    <lineage>
        <taxon>unclassified sequences</taxon>
        <taxon>metagenomes</taxon>
        <taxon>ecological metagenomes</taxon>
    </lineage>
</organism>